<evidence type="ECO:0000259" key="4">
    <source>
        <dbReference type="Pfam" id="PF00171"/>
    </source>
</evidence>
<comment type="caution">
    <text evidence="5">The sequence shown here is derived from an EMBL/GenBank/DDBJ whole genome shotgun (WGS) entry which is preliminary data.</text>
</comment>
<dbReference type="Pfam" id="PF00171">
    <property type="entry name" value="Aldedh"/>
    <property type="match status" value="1"/>
</dbReference>
<dbReference type="InterPro" id="IPR016161">
    <property type="entry name" value="Ald_DH/histidinol_DH"/>
</dbReference>
<evidence type="ECO:0000313" key="6">
    <source>
        <dbReference type="Proteomes" id="UP001408594"/>
    </source>
</evidence>
<name>A0ABP9WR51_9GAMM</name>
<evidence type="ECO:0000256" key="1">
    <source>
        <dbReference type="ARBA" id="ARBA00023002"/>
    </source>
</evidence>
<dbReference type="InterPro" id="IPR029510">
    <property type="entry name" value="Ald_DH_CS_GLU"/>
</dbReference>
<dbReference type="PROSITE" id="PS00687">
    <property type="entry name" value="ALDEHYDE_DEHYDR_GLU"/>
    <property type="match status" value="1"/>
</dbReference>
<proteinExistence type="inferred from homology"/>
<keyword evidence="1 3" id="KW-0560">Oxidoreductase</keyword>
<dbReference type="InterPro" id="IPR016162">
    <property type="entry name" value="Ald_DH_N"/>
</dbReference>
<reference evidence="5 6" key="1">
    <citation type="submission" date="2024-02" db="EMBL/GenBank/DDBJ databases">
        <title>Microbulbifer aestuariivivens NBRC 112533.</title>
        <authorList>
            <person name="Ichikawa N."/>
            <person name="Katano-Makiyama Y."/>
            <person name="Hidaka K."/>
        </authorList>
    </citation>
    <scope>NUCLEOTIDE SEQUENCE [LARGE SCALE GENOMIC DNA]</scope>
    <source>
        <strain evidence="5 6">NBRC 112533</strain>
    </source>
</reference>
<dbReference type="Gene3D" id="3.40.309.10">
    <property type="entry name" value="Aldehyde Dehydrogenase, Chain A, domain 2"/>
    <property type="match status" value="1"/>
</dbReference>
<evidence type="ECO:0000256" key="3">
    <source>
        <dbReference type="RuleBase" id="RU003345"/>
    </source>
</evidence>
<organism evidence="5 6">
    <name type="scientific">Microbulbifer aestuariivivens</name>
    <dbReference type="NCBI Taxonomy" id="1908308"/>
    <lineage>
        <taxon>Bacteria</taxon>
        <taxon>Pseudomonadati</taxon>
        <taxon>Pseudomonadota</taxon>
        <taxon>Gammaproteobacteria</taxon>
        <taxon>Cellvibrionales</taxon>
        <taxon>Microbulbiferaceae</taxon>
        <taxon>Microbulbifer</taxon>
    </lineage>
</organism>
<sequence>MSTLQCLSPVDGSLYVERPLASQTEIRKALDSALRAQSLWKNTPLDERVSLVRKAVAIFTSHRDELGPELTWMMGRPVRFVGGEIQGFAERAHFMAEIAEAALADIHVAEKEGFERFIRREPLGISLVIAPWNYPYLTAVNAVVPALLAGNAVLLKPSAQTPLCAERIAEAFTEAGLPRGVLQYLHLSHGNTERLISAPEVDHVAFTGSVPGGAMVERAAVGQFKHIGLELGGKDPAYIREDADLEASVASVIDGAFFNSGQSCCAIERLYVHESRFDDFLRLAVPLINEYRLGRPDDPETTLGPLVRTAAADFVRGQVDEALSAGARAHIDPLAFPADRPGTPYLAPQLLTEVNHEMRVMREESFGPVLGVQPVRDDEEAIALMNDSAFGLTAAIYSDDIEAASTIGDRLQTGTVFLNRCDYLDPALAWTGVKNSGRGCTLSSVGYEHLTRPKSFHLKKKP</sequence>
<dbReference type="SUPFAM" id="SSF53720">
    <property type="entry name" value="ALDH-like"/>
    <property type="match status" value="1"/>
</dbReference>
<evidence type="ECO:0000313" key="5">
    <source>
        <dbReference type="EMBL" id="GAA5524753.1"/>
    </source>
</evidence>
<keyword evidence="6" id="KW-1185">Reference proteome</keyword>
<dbReference type="InterPro" id="IPR016160">
    <property type="entry name" value="Ald_DH_CS_CYS"/>
</dbReference>
<dbReference type="CDD" id="cd07102">
    <property type="entry name" value="ALDH_EDX86601"/>
    <property type="match status" value="1"/>
</dbReference>
<feature type="active site" evidence="2">
    <location>
        <position position="230"/>
    </location>
</feature>
<dbReference type="Proteomes" id="UP001408594">
    <property type="component" value="Unassembled WGS sequence"/>
</dbReference>
<dbReference type="EMBL" id="BAABRT010000008">
    <property type="protein sequence ID" value="GAA5524753.1"/>
    <property type="molecule type" value="Genomic_DNA"/>
</dbReference>
<dbReference type="RefSeq" id="WP_345549929.1">
    <property type="nucleotide sequence ID" value="NZ_BAABRT010000008.1"/>
</dbReference>
<accession>A0ABP9WR51</accession>
<dbReference type="PROSITE" id="PS00070">
    <property type="entry name" value="ALDEHYDE_DEHYDR_CYS"/>
    <property type="match status" value="1"/>
</dbReference>
<protein>
    <submittedName>
        <fullName evidence="5">NAD/NADP-dependent betaine aldehyde dehydrogenase</fullName>
    </submittedName>
</protein>
<dbReference type="InterPro" id="IPR015590">
    <property type="entry name" value="Aldehyde_DH_dom"/>
</dbReference>
<feature type="domain" description="Aldehyde dehydrogenase" evidence="4">
    <location>
        <begin position="3"/>
        <end position="455"/>
    </location>
</feature>
<dbReference type="InterPro" id="IPR016163">
    <property type="entry name" value="Ald_DH_C"/>
</dbReference>
<dbReference type="Gene3D" id="3.40.605.10">
    <property type="entry name" value="Aldehyde Dehydrogenase, Chain A, domain 1"/>
    <property type="match status" value="1"/>
</dbReference>
<comment type="similarity">
    <text evidence="3">Belongs to the aldehyde dehydrogenase family.</text>
</comment>
<dbReference type="PANTHER" id="PTHR11699">
    <property type="entry name" value="ALDEHYDE DEHYDROGENASE-RELATED"/>
    <property type="match status" value="1"/>
</dbReference>
<gene>
    <name evidence="5" type="primary">betB</name>
    <name evidence="5" type="ORF">Maes01_01312</name>
</gene>
<evidence type="ECO:0000256" key="2">
    <source>
        <dbReference type="PROSITE-ProRule" id="PRU10007"/>
    </source>
</evidence>